<evidence type="ECO:0000313" key="2">
    <source>
        <dbReference type="Proteomes" id="UP000831796"/>
    </source>
</evidence>
<gene>
    <name evidence="1" type="ORF">MUN79_10140</name>
</gene>
<evidence type="ECO:0000313" key="1">
    <source>
        <dbReference type="EMBL" id="UOQ74207.1"/>
    </source>
</evidence>
<reference evidence="1" key="1">
    <citation type="submission" date="2022-04" db="EMBL/GenBank/DDBJ databases">
        <title>Hymenobacter sp. isolated from the air.</title>
        <authorList>
            <person name="Won M."/>
            <person name="Lee C.-M."/>
            <person name="Woen H.-Y."/>
            <person name="Kwon S.-W."/>
        </authorList>
    </citation>
    <scope>NUCLEOTIDE SEQUENCE</scope>
    <source>
        <strain evidence="1">5116S-3</strain>
    </source>
</reference>
<proteinExistence type="predicted"/>
<dbReference type="AlphaFoldDB" id="A0A8T9Q9J4"/>
<sequence>MLESAQRVGLALANYEVEVEDFAPLKEANEARAELVAAIGQRAGAQQQETAWVTTSKEELREELARTAATLSDRAVAYALSVGDLG</sequence>
<name>A0A8T9Q9J4_9BACT</name>
<dbReference type="Proteomes" id="UP000831796">
    <property type="component" value="Chromosome"/>
</dbReference>
<dbReference type="EMBL" id="CP095046">
    <property type="protein sequence ID" value="UOQ74207.1"/>
    <property type="molecule type" value="Genomic_DNA"/>
</dbReference>
<protein>
    <submittedName>
        <fullName evidence="1">Uncharacterized protein</fullName>
    </submittedName>
</protein>
<dbReference type="RefSeq" id="WP_244677549.1">
    <property type="nucleotide sequence ID" value="NZ_CP095046.1"/>
</dbReference>
<accession>A0A8T9Q9J4</accession>
<keyword evidence="2" id="KW-1185">Reference proteome</keyword>
<dbReference type="KEGG" id="hcu:MUN79_10140"/>
<organism evidence="1 2">
    <name type="scientific">Hymenobacter cellulosilyticus</name>
    <dbReference type="NCBI Taxonomy" id="2932248"/>
    <lineage>
        <taxon>Bacteria</taxon>
        <taxon>Pseudomonadati</taxon>
        <taxon>Bacteroidota</taxon>
        <taxon>Cytophagia</taxon>
        <taxon>Cytophagales</taxon>
        <taxon>Hymenobacteraceae</taxon>
        <taxon>Hymenobacter</taxon>
    </lineage>
</organism>